<organism evidence="1 2">
    <name type="scientific">Araneus ventricosus</name>
    <name type="common">Orbweaver spider</name>
    <name type="synonym">Epeira ventricosa</name>
    <dbReference type="NCBI Taxonomy" id="182803"/>
    <lineage>
        <taxon>Eukaryota</taxon>
        <taxon>Metazoa</taxon>
        <taxon>Ecdysozoa</taxon>
        <taxon>Arthropoda</taxon>
        <taxon>Chelicerata</taxon>
        <taxon>Arachnida</taxon>
        <taxon>Araneae</taxon>
        <taxon>Araneomorphae</taxon>
        <taxon>Entelegynae</taxon>
        <taxon>Araneoidea</taxon>
        <taxon>Araneidae</taxon>
        <taxon>Araneus</taxon>
    </lineage>
</organism>
<evidence type="ECO:0000313" key="2">
    <source>
        <dbReference type="Proteomes" id="UP000499080"/>
    </source>
</evidence>
<name>A0A4Y2LK83_ARAVE</name>
<dbReference type="Proteomes" id="UP000499080">
    <property type="component" value="Unassembled WGS sequence"/>
</dbReference>
<sequence length="88" mass="9853">MICTVIATSYNDFLIKQNKNPIAKREEVHMVTTVKFRNNILGTGHSCSNAPPEADEQKPQLIEGYKDPDAAEEMGNLLTLPLNGAWFY</sequence>
<keyword evidence="2" id="KW-1185">Reference proteome</keyword>
<accession>A0A4Y2LK83</accession>
<reference evidence="1 2" key="1">
    <citation type="journal article" date="2019" name="Sci. Rep.">
        <title>Orb-weaving spider Araneus ventricosus genome elucidates the spidroin gene catalogue.</title>
        <authorList>
            <person name="Kono N."/>
            <person name="Nakamura H."/>
            <person name="Ohtoshi R."/>
            <person name="Moran D.A.P."/>
            <person name="Shinohara A."/>
            <person name="Yoshida Y."/>
            <person name="Fujiwara M."/>
            <person name="Mori M."/>
            <person name="Tomita M."/>
            <person name="Arakawa K."/>
        </authorList>
    </citation>
    <scope>NUCLEOTIDE SEQUENCE [LARGE SCALE GENOMIC DNA]</scope>
</reference>
<dbReference type="EMBL" id="BGPR01118729">
    <property type="protein sequence ID" value="GBN13747.1"/>
    <property type="molecule type" value="Genomic_DNA"/>
</dbReference>
<dbReference type="AlphaFoldDB" id="A0A4Y2LK83"/>
<proteinExistence type="predicted"/>
<gene>
    <name evidence="1" type="ORF">AVEN_88241_1</name>
</gene>
<comment type="caution">
    <text evidence="1">The sequence shown here is derived from an EMBL/GenBank/DDBJ whole genome shotgun (WGS) entry which is preliminary data.</text>
</comment>
<protein>
    <submittedName>
        <fullName evidence="1">Uncharacterized protein</fullName>
    </submittedName>
</protein>
<evidence type="ECO:0000313" key="1">
    <source>
        <dbReference type="EMBL" id="GBN13747.1"/>
    </source>
</evidence>